<sequence length="73" mass="8170">MYGGCGISMEDQNRNSFFVDTEQISLNAVEVKQVWRFLPCSAANGVLLVIVPIGRQEKAPERFSYAMFGSHTK</sequence>
<protein>
    <submittedName>
        <fullName evidence="1">Uncharacterized protein</fullName>
    </submittedName>
</protein>
<accession>A0AAN9KXM1</accession>
<organism evidence="1 2">
    <name type="scientific">Canavalia gladiata</name>
    <name type="common">Sword bean</name>
    <name type="synonym">Dolichos gladiatus</name>
    <dbReference type="NCBI Taxonomy" id="3824"/>
    <lineage>
        <taxon>Eukaryota</taxon>
        <taxon>Viridiplantae</taxon>
        <taxon>Streptophyta</taxon>
        <taxon>Embryophyta</taxon>
        <taxon>Tracheophyta</taxon>
        <taxon>Spermatophyta</taxon>
        <taxon>Magnoliopsida</taxon>
        <taxon>eudicotyledons</taxon>
        <taxon>Gunneridae</taxon>
        <taxon>Pentapetalae</taxon>
        <taxon>rosids</taxon>
        <taxon>fabids</taxon>
        <taxon>Fabales</taxon>
        <taxon>Fabaceae</taxon>
        <taxon>Papilionoideae</taxon>
        <taxon>50 kb inversion clade</taxon>
        <taxon>NPAAA clade</taxon>
        <taxon>indigoferoid/millettioid clade</taxon>
        <taxon>Phaseoleae</taxon>
        <taxon>Canavalia</taxon>
    </lineage>
</organism>
<keyword evidence="2" id="KW-1185">Reference proteome</keyword>
<reference evidence="1 2" key="1">
    <citation type="submission" date="2024-01" db="EMBL/GenBank/DDBJ databases">
        <title>The genomes of 5 underutilized Papilionoideae crops provide insights into root nodulation and disease resistanc.</title>
        <authorList>
            <person name="Jiang F."/>
        </authorList>
    </citation>
    <scope>NUCLEOTIDE SEQUENCE [LARGE SCALE GENOMIC DNA]</scope>
    <source>
        <strain evidence="1">LVBAO_FW01</strain>
        <tissue evidence="1">Leaves</tissue>
    </source>
</reference>
<dbReference type="Proteomes" id="UP001367508">
    <property type="component" value="Unassembled WGS sequence"/>
</dbReference>
<evidence type="ECO:0000313" key="1">
    <source>
        <dbReference type="EMBL" id="KAK7324103.1"/>
    </source>
</evidence>
<comment type="caution">
    <text evidence="1">The sequence shown here is derived from an EMBL/GenBank/DDBJ whole genome shotgun (WGS) entry which is preliminary data.</text>
</comment>
<name>A0AAN9KXM1_CANGL</name>
<dbReference type="AlphaFoldDB" id="A0AAN9KXM1"/>
<evidence type="ECO:0000313" key="2">
    <source>
        <dbReference type="Proteomes" id="UP001367508"/>
    </source>
</evidence>
<gene>
    <name evidence="1" type="ORF">VNO77_27625</name>
</gene>
<dbReference type="EMBL" id="JAYMYQ010000006">
    <property type="protein sequence ID" value="KAK7324103.1"/>
    <property type="molecule type" value="Genomic_DNA"/>
</dbReference>
<proteinExistence type="predicted"/>